<feature type="region of interest" description="Disordered" evidence="1">
    <location>
        <begin position="155"/>
        <end position="232"/>
    </location>
</feature>
<feature type="compositionally biased region" description="Low complexity" evidence="1">
    <location>
        <begin position="161"/>
        <end position="184"/>
    </location>
</feature>
<comment type="caution">
    <text evidence="2">The sequence shown here is derived from an EMBL/GenBank/DDBJ whole genome shotgun (WGS) entry which is preliminary data.</text>
</comment>
<name>A0ABQ9U6B5_SAGOE</name>
<feature type="compositionally biased region" description="Gly residues" evidence="1">
    <location>
        <begin position="1"/>
        <end position="10"/>
    </location>
</feature>
<evidence type="ECO:0000256" key="1">
    <source>
        <dbReference type="SAM" id="MobiDB-lite"/>
    </source>
</evidence>
<feature type="compositionally biased region" description="Low complexity" evidence="1">
    <location>
        <begin position="221"/>
        <end position="232"/>
    </location>
</feature>
<sequence>PRGGLPGRGPGRAQTRAPLVLQQLRDPGPAGRPFRPRAAGARGAAEARPGGQARRREKTRDSRGLRPRRLRRVPASQSSERLLPTRAPRPLPRWSVPREVVDETWLTATLGSLVRRRRRNPWCGCCPRAASSPSAILYRFKINSPLTSNTAAALSTSRELAGPPVGPSAAPARISSPSLRPRPAQRSLAPPTPCLPAVPSPPPQASRRTGAGVSRPPPSHTPTSLSSAPHPP</sequence>
<dbReference type="EMBL" id="JASSZA010000015">
    <property type="protein sequence ID" value="KAK2092361.1"/>
    <property type="molecule type" value="Genomic_DNA"/>
</dbReference>
<feature type="region of interest" description="Disordered" evidence="1">
    <location>
        <begin position="1"/>
        <end position="92"/>
    </location>
</feature>
<proteinExistence type="predicted"/>
<accession>A0ABQ9U6B5</accession>
<feature type="compositionally biased region" description="Low complexity" evidence="1">
    <location>
        <begin position="27"/>
        <end position="52"/>
    </location>
</feature>
<protein>
    <submittedName>
        <fullName evidence="2">Uncharacterized protein</fullName>
    </submittedName>
</protein>
<evidence type="ECO:0000313" key="2">
    <source>
        <dbReference type="EMBL" id="KAK2092361.1"/>
    </source>
</evidence>
<feature type="compositionally biased region" description="Pro residues" evidence="1">
    <location>
        <begin position="190"/>
        <end position="204"/>
    </location>
</feature>
<feature type="non-terminal residue" evidence="2">
    <location>
        <position position="1"/>
    </location>
</feature>
<dbReference type="Proteomes" id="UP001266305">
    <property type="component" value="Unassembled WGS sequence"/>
</dbReference>
<keyword evidence="3" id="KW-1185">Reference proteome</keyword>
<reference evidence="2 3" key="1">
    <citation type="submission" date="2023-05" db="EMBL/GenBank/DDBJ databases">
        <title>B98-5 Cell Line De Novo Hybrid Assembly: An Optical Mapping Approach.</title>
        <authorList>
            <person name="Kananen K."/>
            <person name="Auerbach J.A."/>
            <person name="Kautto E."/>
            <person name="Blachly J.S."/>
        </authorList>
    </citation>
    <scope>NUCLEOTIDE SEQUENCE [LARGE SCALE GENOMIC DNA]</scope>
    <source>
        <strain evidence="2">B95-8</strain>
        <tissue evidence="2">Cell line</tissue>
    </source>
</reference>
<evidence type="ECO:0000313" key="3">
    <source>
        <dbReference type="Proteomes" id="UP001266305"/>
    </source>
</evidence>
<organism evidence="2 3">
    <name type="scientific">Saguinus oedipus</name>
    <name type="common">Cotton-top tamarin</name>
    <name type="synonym">Oedipomidas oedipus</name>
    <dbReference type="NCBI Taxonomy" id="9490"/>
    <lineage>
        <taxon>Eukaryota</taxon>
        <taxon>Metazoa</taxon>
        <taxon>Chordata</taxon>
        <taxon>Craniata</taxon>
        <taxon>Vertebrata</taxon>
        <taxon>Euteleostomi</taxon>
        <taxon>Mammalia</taxon>
        <taxon>Eutheria</taxon>
        <taxon>Euarchontoglires</taxon>
        <taxon>Primates</taxon>
        <taxon>Haplorrhini</taxon>
        <taxon>Platyrrhini</taxon>
        <taxon>Cebidae</taxon>
        <taxon>Callitrichinae</taxon>
        <taxon>Saguinus</taxon>
    </lineage>
</organism>
<gene>
    <name evidence="2" type="ORF">P7K49_028889</name>
</gene>